<protein>
    <submittedName>
        <fullName evidence="1">Uncharacterized protein</fullName>
    </submittedName>
</protein>
<dbReference type="GeneID" id="70080647"/>
<sequence length="99" mass="11025">MSTREELQRARAALEEAQHNLRAVTVAAVRQGMTRVDASEASGATRATINRWLAVPRWRVYSDENELIGFVDATTEEAAQDEAQRLTDNAIGVWIEQAI</sequence>
<gene>
    <name evidence="1" type="primary">132</name>
    <name evidence="1" type="ORF">SEA_TRAX_132</name>
</gene>
<proteinExistence type="predicted"/>
<dbReference type="KEGG" id="vg:70080647"/>
<accession>A0A515MH59</accession>
<dbReference type="RefSeq" id="YP_010246110.1">
    <property type="nucleotide sequence ID" value="NC_060132.1"/>
</dbReference>
<dbReference type="EMBL" id="MK967378">
    <property type="protein sequence ID" value="QDM56012.1"/>
    <property type="molecule type" value="Genomic_DNA"/>
</dbReference>
<reference evidence="1 2" key="1">
    <citation type="submission" date="2019-05" db="EMBL/GenBank/DDBJ databases">
        <authorList>
            <person name="Burke A."/>
            <person name="Deelsnyder S."/>
            <person name="Fournier A."/>
            <person name="Low S."/>
            <person name="Murawski K."/>
            <person name="Worthington R."/>
            <person name="Molloy S.D."/>
            <person name="Garlena R.A."/>
            <person name="Russell D.A."/>
            <person name="Pope W.H."/>
            <person name="Jacobs-Sera D."/>
            <person name="Hatfull G.F."/>
        </authorList>
    </citation>
    <scope>NUCLEOTIDE SEQUENCE [LARGE SCALE GENOMIC DNA]</scope>
</reference>
<evidence type="ECO:0000313" key="2">
    <source>
        <dbReference type="Proteomes" id="UP000320647"/>
    </source>
</evidence>
<dbReference type="Proteomes" id="UP000320647">
    <property type="component" value="Segment"/>
</dbReference>
<keyword evidence="2" id="KW-1185">Reference proteome</keyword>
<name>A0A515MH59_9CAUD</name>
<evidence type="ECO:0000313" key="1">
    <source>
        <dbReference type="EMBL" id="QDM56012.1"/>
    </source>
</evidence>
<organism evidence="1 2">
    <name type="scientific">Gordonia phage Trax</name>
    <dbReference type="NCBI Taxonomy" id="2591121"/>
    <lineage>
        <taxon>Viruses</taxon>
        <taxon>Duplodnaviria</taxon>
        <taxon>Heunggongvirae</taxon>
        <taxon>Uroviricota</taxon>
        <taxon>Caudoviricetes</taxon>
        <taxon>Deeyouvirinae</taxon>
        <taxon>Nevillevirus</taxon>
        <taxon>Nevillevirus trax</taxon>
    </lineage>
</organism>